<dbReference type="Gene3D" id="3.40.190.10">
    <property type="entry name" value="Periplasmic binding protein-like II"/>
    <property type="match status" value="2"/>
</dbReference>
<evidence type="ECO:0000313" key="4">
    <source>
        <dbReference type="EMBL" id="MBU2713444.1"/>
    </source>
</evidence>
<comment type="caution">
    <text evidence="4">The sequence shown here is derived from an EMBL/GenBank/DDBJ whole genome shotgun (WGS) entry which is preliminary data.</text>
</comment>
<evidence type="ECO:0000256" key="2">
    <source>
        <dbReference type="ARBA" id="ARBA00022729"/>
    </source>
</evidence>
<keyword evidence="2" id="KW-0732">Signal</keyword>
<evidence type="ECO:0000256" key="1">
    <source>
        <dbReference type="ARBA" id="ARBA00010333"/>
    </source>
</evidence>
<name>A0ABS5ZHI4_9GAMM</name>
<reference evidence="4 5" key="1">
    <citation type="submission" date="2021-04" db="EMBL/GenBank/DDBJ databases">
        <authorList>
            <person name="Pira H."/>
            <person name="Risdian C."/>
            <person name="Wink J."/>
        </authorList>
    </citation>
    <scope>NUCLEOTIDE SEQUENCE [LARGE SCALE GENOMIC DNA]</scope>
    <source>
        <strain evidence="4 5">WH53</strain>
    </source>
</reference>
<dbReference type="SMART" id="SM00062">
    <property type="entry name" value="PBPb"/>
    <property type="match status" value="1"/>
</dbReference>
<dbReference type="RefSeq" id="WP_215821730.1">
    <property type="nucleotide sequence ID" value="NZ_JAGSOY010000080.1"/>
</dbReference>
<feature type="domain" description="Solute-binding protein family 3/N-terminal" evidence="3">
    <location>
        <begin position="25"/>
        <end position="249"/>
    </location>
</feature>
<dbReference type="Proteomes" id="UP000690515">
    <property type="component" value="Unassembled WGS sequence"/>
</dbReference>
<dbReference type="PANTHER" id="PTHR35936:SF25">
    <property type="entry name" value="ABC TRANSPORTER SUBSTRATE-BINDING PROTEIN"/>
    <property type="match status" value="1"/>
</dbReference>
<sequence>MKSLLVLILLIGGGLSYAEESENKVLQIVSGEYPPWASKDSKKGGFANHIISEVFSREGYFVEYTYLPWARTYSEAKKGSYDATSLWYPSKEREKLFYYSNSIGKEDVVFFHLKTTNFDQWESFEDLKKYRIGATRGYTYTAEFWDAEKDKKLNIIVNNSDEINFNMLLRGRVDLFLSSAVSGYAILYKNFSLEQVQVVTYNYKPLFSNTNHLLFPRKKMNSKKILKLFNEGLQALIDEGAYNNYYDMLLKGYYSK</sequence>
<comment type="similarity">
    <text evidence="1">Belongs to the bacterial solute-binding protein 3 family.</text>
</comment>
<keyword evidence="5" id="KW-1185">Reference proteome</keyword>
<evidence type="ECO:0000313" key="5">
    <source>
        <dbReference type="Proteomes" id="UP000690515"/>
    </source>
</evidence>
<protein>
    <submittedName>
        <fullName evidence="4">Transporter substrate-binding domain-containing protein</fullName>
    </submittedName>
</protein>
<dbReference type="SUPFAM" id="SSF53850">
    <property type="entry name" value="Periplasmic binding protein-like II"/>
    <property type="match status" value="1"/>
</dbReference>
<dbReference type="InterPro" id="IPR001638">
    <property type="entry name" value="Solute-binding_3/MltF_N"/>
</dbReference>
<dbReference type="Pfam" id="PF00497">
    <property type="entry name" value="SBP_bac_3"/>
    <property type="match status" value="1"/>
</dbReference>
<gene>
    <name evidence="4" type="ORF">KCG35_20505</name>
</gene>
<dbReference type="PANTHER" id="PTHR35936">
    <property type="entry name" value="MEMBRANE-BOUND LYTIC MUREIN TRANSGLYCOSYLASE F"/>
    <property type="match status" value="1"/>
</dbReference>
<proteinExistence type="inferred from homology"/>
<accession>A0ABS5ZHI4</accession>
<dbReference type="EMBL" id="JAGSOY010000080">
    <property type="protein sequence ID" value="MBU2713444.1"/>
    <property type="molecule type" value="Genomic_DNA"/>
</dbReference>
<organism evidence="4 5">
    <name type="scientific">Zooshikella harenae</name>
    <dbReference type="NCBI Taxonomy" id="2827238"/>
    <lineage>
        <taxon>Bacteria</taxon>
        <taxon>Pseudomonadati</taxon>
        <taxon>Pseudomonadota</taxon>
        <taxon>Gammaproteobacteria</taxon>
        <taxon>Oceanospirillales</taxon>
        <taxon>Zooshikellaceae</taxon>
        <taxon>Zooshikella</taxon>
    </lineage>
</organism>
<evidence type="ECO:0000259" key="3">
    <source>
        <dbReference type="SMART" id="SM00062"/>
    </source>
</evidence>